<organism evidence="2 3">
    <name type="scientific">Comamonas antarctica</name>
    <dbReference type="NCBI Taxonomy" id="2743470"/>
    <lineage>
        <taxon>Bacteria</taxon>
        <taxon>Pseudomonadati</taxon>
        <taxon>Pseudomonadota</taxon>
        <taxon>Betaproteobacteria</taxon>
        <taxon>Burkholderiales</taxon>
        <taxon>Comamonadaceae</taxon>
        <taxon>Comamonas</taxon>
    </lineage>
</organism>
<keyword evidence="2" id="KW-0614">Plasmid</keyword>
<dbReference type="EMBL" id="CP054842">
    <property type="protein sequence ID" value="QKV55819.1"/>
    <property type="molecule type" value="Genomic_DNA"/>
</dbReference>
<dbReference type="Proteomes" id="UP000509579">
    <property type="component" value="Plasmid unnamed2"/>
</dbReference>
<sequence length="173" mass="19310">MVITTMVLFVATLVINEWLWTRTEFVRGINWIYLPAGVRLLSTLLFAEAGALGLLLVSWLVSYFYFFPNDLLRSFAGGILATLAPYSIYRFAQHAYGLHASLANLTPKRLLVLSVAYSIASPLLHHLWFALQGQDNLVQGLMIMFIGDLSGTLLMIYTVKLALSLPSGSPRMR</sequence>
<accession>A0A6N1X8X9</accession>
<proteinExistence type="predicted"/>
<reference evidence="2 3" key="1">
    <citation type="submission" date="2020-06" db="EMBL/GenBank/DDBJ databases">
        <title>Acidovorax antarctica sp. nov., isolated from Corinth ice sheet soil, Antarctic Fields Peninsula.</title>
        <authorList>
            <person name="Xu Q."/>
            <person name="Peng F."/>
        </authorList>
    </citation>
    <scope>NUCLEOTIDE SEQUENCE [LARGE SCALE GENOMIC DNA]</scope>
    <source>
        <strain evidence="2 3">16-35-5</strain>
        <plasmid evidence="2 3">unnamed2</plasmid>
    </source>
</reference>
<evidence type="ECO:0000313" key="2">
    <source>
        <dbReference type="EMBL" id="QKV55819.1"/>
    </source>
</evidence>
<dbReference type="AlphaFoldDB" id="A0A6N1X8X9"/>
<keyword evidence="1" id="KW-0812">Transmembrane</keyword>
<feature type="transmembrane region" description="Helical" evidence="1">
    <location>
        <begin position="137"/>
        <end position="163"/>
    </location>
</feature>
<evidence type="ECO:0008006" key="4">
    <source>
        <dbReference type="Google" id="ProtNLM"/>
    </source>
</evidence>
<gene>
    <name evidence="2" type="ORF">HUK68_22470</name>
</gene>
<keyword evidence="1" id="KW-1133">Transmembrane helix</keyword>
<keyword evidence="3" id="KW-1185">Reference proteome</keyword>
<feature type="transmembrane region" description="Helical" evidence="1">
    <location>
        <begin position="110"/>
        <end position="131"/>
    </location>
</feature>
<evidence type="ECO:0000256" key="1">
    <source>
        <dbReference type="SAM" id="Phobius"/>
    </source>
</evidence>
<feature type="transmembrane region" description="Helical" evidence="1">
    <location>
        <begin position="71"/>
        <end position="89"/>
    </location>
</feature>
<geneLocation type="plasmid" evidence="2 3">
    <name>unnamed2</name>
</geneLocation>
<dbReference type="RefSeq" id="WP_175506598.1">
    <property type="nucleotide sequence ID" value="NZ_CP054842.1"/>
</dbReference>
<name>A0A6N1X8X9_9BURK</name>
<evidence type="ECO:0000313" key="3">
    <source>
        <dbReference type="Proteomes" id="UP000509579"/>
    </source>
</evidence>
<feature type="transmembrane region" description="Helical" evidence="1">
    <location>
        <begin position="44"/>
        <end position="65"/>
    </location>
</feature>
<dbReference type="KEGG" id="aant:HUK68_22470"/>
<keyword evidence="1" id="KW-0472">Membrane</keyword>
<protein>
    <recommendedName>
        <fullName evidence="4">MASE1 protein</fullName>
    </recommendedName>
</protein>